<dbReference type="OrthoDB" id="6158942at2759"/>
<proteinExistence type="predicted"/>
<dbReference type="AlphaFoldDB" id="A0A433UCQ6"/>
<evidence type="ECO:0000313" key="2">
    <source>
        <dbReference type="EMBL" id="RUS91532.1"/>
    </source>
</evidence>
<gene>
    <name evidence="2" type="ORF">EGW08_000647</name>
</gene>
<accession>A0A433UCQ6</accession>
<organism evidence="2 3">
    <name type="scientific">Elysia chlorotica</name>
    <name type="common">Eastern emerald elysia</name>
    <name type="synonym">Sea slug</name>
    <dbReference type="NCBI Taxonomy" id="188477"/>
    <lineage>
        <taxon>Eukaryota</taxon>
        <taxon>Metazoa</taxon>
        <taxon>Spiralia</taxon>
        <taxon>Lophotrochozoa</taxon>
        <taxon>Mollusca</taxon>
        <taxon>Gastropoda</taxon>
        <taxon>Heterobranchia</taxon>
        <taxon>Euthyneura</taxon>
        <taxon>Panpulmonata</taxon>
        <taxon>Sacoglossa</taxon>
        <taxon>Placobranchoidea</taxon>
        <taxon>Plakobranchidae</taxon>
        <taxon>Elysia</taxon>
    </lineage>
</organism>
<feature type="region of interest" description="Disordered" evidence="1">
    <location>
        <begin position="354"/>
        <end position="384"/>
    </location>
</feature>
<protein>
    <submittedName>
        <fullName evidence="2">Uncharacterized protein</fullName>
    </submittedName>
</protein>
<feature type="region of interest" description="Disordered" evidence="1">
    <location>
        <begin position="37"/>
        <end position="61"/>
    </location>
</feature>
<dbReference type="Proteomes" id="UP000271974">
    <property type="component" value="Unassembled WGS sequence"/>
</dbReference>
<sequence>MDTLSDRNNVEAKNDFSVFLLVKQHEHGQMEKLDIYPESDSIHNPPLLQDRNPTSNKGGERESVLGLQSLQAQAGKENSEDSIKALNAEEDGQLVAYASANQNLRSSCEATSSQSITNTPCSISAHDNGDVDSAESANVVGDTMRKTLPLQASKGLRRPGVILLGRGNSFSFGRSEVIFLHNTKPYRRSKAQTIHQQGTGGTLNSGDSCVDNNASPNVTTYGSAMNADAPSTVLSSKHASTTSTSRTTEPGRPPPPLSNQVRVHSEESSTDAANYTSRPILFTIGKSLEADSLDRLPGACHPIFASSSENSTDFKGQGDGGDDDEVAALWANAELIMAGKQKAVLDVLAQFGVGQSGEDTKGNEEEEEESVWQVVENKTHADVR</sequence>
<reference evidence="2 3" key="1">
    <citation type="submission" date="2019-01" db="EMBL/GenBank/DDBJ databases">
        <title>A draft genome assembly of the solar-powered sea slug Elysia chlorotica.</title>
        <authorList>
            <person name="Cai H."/>
            <person name="Li Q."/>
            <person name="Fang X."/>
            <person name="Li J."/>
            <person name="Curtis N.E."/>
            <person name="Altenburger A."/>
            <person name="Shibata T."/>
            <person name="Feng M."/>
            <person name="Maeda T."/>
            <person name="Schwartz J.A."/>
            <person name="Shigenobu S."/>
            <person name="Lundholm N."/>
            <person name="Nishiyama T."/>
            <person name="Yang H."/>
            <person name="Hasebe M."/>
            <person name="Li S."/>
            <person name="Pierce S.K."/>
            <person name="Wang J."/>
        </authorList>
    </citation>
    <scope>NUCLEOTIDE SEQUENCE [LARGE SCALE GENOMIC DNA]</scope>
    <source>
        <strain evidence="2">EC2010</strain>
        <tissue evidence="2">Whole organism of an adult</tissue>
    </source>
</reference>
<name>A0A433UCQ6_ELYCH</name>
<comment type="caution">
    <text evidence="2">The sequence shown here is derived from an EMBL/GenBank/DDBJ whole genome shotgun (WGS) entry which is preliminary data.</text>
</comment>
<keyword evidence="3" id="KW-1185">Reference proteome</keyword>
<dbReference type="EMBL" id="RQTK01000009">
    <property type="protein sequence ID" value="RUS91532.1"/>
    <property type="molecule type" value="Genomic_DNA"/>
</dbReference>
<feature type="compositionally biased region" description="Polar residues" evidence="1">
    <location>
        <begin position="232"/>
        <end position="248"/>
    </location>
</feature>
<feature type="region of interest" description="Disordered" evidence="1">
    <location>
        <begin position="220"/>
        <end position="272"/>
    </location>
</feature>
<evidence type="ECO:0000313" key="3">
    <source>
        <dbReference type="Proteomes" id="UP000271974"/>
    </source>
</evidence>
<evidence type="ECO:0000256" key="1">
    <source>
        <dbReference type="SAM" id="MobiDB-lite"/>
    </source>
</evidence>